<dbReference type="EMBL" id="PKMF04000672">
    <property type="protein sequence ID" value="KAK7822258.1"/>
    <property type="molecule type" value="Genomic_DNA"/>
</dbReference>
<dbReference type="Proteomes" id="UP000237347">
    <property type="component" value="Unassembled WGS sequence"/>
</dbReference>
<comment type="similarity">
    <text evidence="1">Belongs to the peptidase S8 family.</text>
</comment>
<keyword evidence="9" id="KW-1185">Reference proteome</keyword>
<dbReference type="PANTHER" id="PTHR48222:SF4">
    <property type="entry name" value="PROTEINASE INHIBITOR, PROPEPTIDE"/>
    <property type="match status" value="1"/>
</dbReference>
<proteinExistence type="inferred from homology"/>
<feature type="signal peptide" evidence="6">
    <location>
        <begin position="1"/>
        <end position="24"/>
    </location>
</feature>
<evidence type="ECO:0000256" key="4">
    <source>
        <dbReference type="ARBA" id="ARBA00022801"/>
    </source>
</evidence>
<evidence type="ECO:0000259" key="7">
    <source>
        <dbReference type="Pfam" id="PF05922"/>
    </source>
</evidence>
<comment type="caution">
    <text evidence="8">The sequence shown here is derived from an EMBL/GenBank/DDBJ whole genome shotgun (WGS) entry which is preliminary data.</text>
</comment>
<evidence type="ECO:0000256" key="6">
    <source>
        <dbReference type="SAM" id="SignalP"/>
    </source>
</evidence>
<feature type="domain" description="Inhibitor I9" evidence="7">
    <location>
        <begin position="28"/>
        <end position="91"/>
    </location>
</feature>
<dbReference type="GO" id="GO:0006508">
    <property type="term" value="P:proteolysis"/>
    <property type="evidence" value="ECO:0007669"/>
    <property type="project" value="UniProtKB-KW"/>
</dbReference>
<keyword evidence="3 6" id="KW-0732">Signal</keyword>
<protein>
    <submittedName>
        <fullName evidence="8">Subtilisin-like protease sbt3.18</fullName>
    </submittedName>
</protein>
<dbReference type="PANTHER" id="PTHR48222">
    <property type="entry name" value="PROTEINASE INHIBITOR, PROPEPTIDE"/>
    <property type="match status" value="1"/>
</dbReference>
<keyword evidence="2" id="KW-0645">Protease</keyword>
<evidence type="ECO:0000256" key="2">
    <source>
        <dbReference type="ARBA" id="ARBA00022670"/>
    </source>
</evidence>
<keyword evidence="5" id="KW-0720">Serine protease</keyword>
<organism evidence="8 9">
    <name type="scientific">Quercus suber</name>
    <name type="common">Cork oak</name>
    <dbReference type="NCBI Taxonomy" id="58331"/>
    <lineage>
        <taxon>Eukaryota</taxon>
        <taxon>Viridiplantae</taxon>
        <taxon>Streptophyta</taxon>
        <taxon>Embryophyta</taxon>
        <taxon>Tracheophyta</taxon>
        <taxon>Spermatophyta</taxon>
        <taxon>Magnoliopsida</taxon>
        <taxon>eudicotyledons</taxon>
        <taxon>Gunneridae</taxon>
        <taxon>Pentapetalae</taxon>
        <taxon>rosids</taxon>
        <taxon>fabids</taxon>
        <taxon>Fagales</taxon>
        <taxon>Fagaceae</taxon>
        <taxon>Quercus</taxon>
    </lineage>
</organism>
<reference evidence="8 9" key="1">
    <citation type="journal article" date="2018" name="Sci. Data">
        <title>The draft genome sequence of cork oak.</title>
        <authorList>
            <person name="Ramos A.M."/>
            <person name="Usie A."/>
            <person name="Barbosa P."/>
            <person name="Barros P.M."/>
            <person name="Capote T."/>
            <person name="Chaves I."/>
            <person name="Simoes F."/>
            <person name="Abreu I."/>
            <person name="Carrasquinho I."/>
            <person name="Faro C."/>
            <person name="Guimaraes J.B."/>
            <person name="Mendonca D."/>
            <person name="Nobrega F."/>
            <person name="Rodrigues L."/>
            <person name="Saibo N.J.M."/>
            <person name="Varela M.C."/>
            <person name="Egas C."/>
            <person name="Matos J."/>
            <person name="Miguel C.M."/>
            <person name="Oliveira M.M."/>
            <person name="Ricardo C.P."/>
            <person name="Goncalves S."/>
        </authorList>
    </citation>
    <scope>NUCLEOTIDE SEQUENCE [LARGE SCALE GENOMIC DNA]</scope>
    <source>
        <strain evidence="9">cv. HL8</strain>
    </source>
</reference>
<dbReference type="FunFam" id="3.30.70.80:FF:000002">
    <property type="entry name" value="Subtilisin-like protease SBT5.3"/>
    <property type="match status" value="1"/>
</dbReference>
<accession>A0AAW0J675</accession>
<gene>
    <name evidence="8" type="primary">SBT3.18_2</name>
    <name evidence="8" type="ORF">CFP56_036622</name>
</gene>
<evidence type="ECO:0000256" key="1">
    <source>
        <dbReference type="ARBA" id="ARBA00011073"/>
    </source>
</evidence>
<dbReference type="InterPro" id="IPR037045">
    <property type="entry name" value="S8pro/Inhibitor_I9_sf"/>
</dbReference>
<feature type="chain" id="PRO_5043530481" evidence="6">
    <location>
        <begin position="25"/>
        <end position="107"/>
    </location>
</feature>
<evidence type="ECO:0000256" key="5">
    <source>
        <dbReference type="ARBA" id="ARBA00022825"/>
    </source>
</evidence>
<dbReference type="GO" id="GO:0008236">
    <property type="term" value="F:serine-type peptidase activity"/>
    <property type="evidence" value="ECO:0007669"/>
    <property type="project" value="UniProtKB-KW"/>
</dbReference>
<dbReference type="AlphaFoldDB" id="A0AAW0J675"/>
<keyword evidence="4" id="KW-0378">Hydrolase</keyword>
<evidence type="ECO:0000313" key="9">
    <source>
        <dbReference type="Proteomes" id="UP000237347"/>
    </source>
</evidence>
<dbReference type="InterPro" id="IPR010259">
    <property type="entry name" value="S8pro/Inhibitor_I9"/>
</dbReference>
<name>A0AAW0J675_QUESU</name>
<dbReference type="Pfam" id="PF05922">
    <property type="entry name" value="Inhibitor_I9"/>
    <property type="match status" value="1"/>
</dbReference>
<evidence type="ECO:0000313" key="8">
    <source>
        <dbReference type="EMBL" id="KAK7822258.1"/>
    </source>
</evidence>
<dbReference type="Gene3D" id="3.30.70.80">
    <property type="entry name" value="Peptidase S8 propeptide/proteinase inhibitor I9"/>
    <property type="match status" value="1"/>
</dbReference>
<sequence>MATYLQCFWGLSLTLPLYFIQSTATPHVYIVYLGVSHIHDPTLTSKYHHQLLSNVFASEEDAKQSILYSYKHSFSGFSAKLNSTQATSLAKLNKNLMQDLIIKKILT</sequence>
<evidence type="ECO:0000256" key="3">
    <source>
        <dbReference type="ARBA" id="ARBA00022729"/>
    </source>
</evidence>